<dbReference type="EMBL" id="FNPB01000001">
    <property type="protein sequence ID" value="SDX64485.1"/>
    <property type="molecule type" value="Genomic_DNA"/>
</dbReference>
<dbReference type="RefSeq" id="WP_089764779.1">
    <property type="nucleotide sequence ID" value="NZ_FNPB01000001.1"/>
</dbReference>
<proteinExistence type="predicted"/>
<dbReference type="Gene3D" id="3.40.50.1440">
    <property type="entry name" value="Tubulin/FtsZ, GTPase domain"/>
    <property type="match status" value="1"/>
</dbReference>
<dbReference type="GO" id="GO:0005874">
    <property type="term" value="C:microtubule"/>
    <property type="evidence" value="ECO:0007669"/>
    <property type="project" value="InterPro"/>
</dbReference>
<dbReference type="OrthoDB" id="350180at2157"/>
<evidence type="ECO:0000313" key="2">
    <source>
        <dbReference type="EMBL" id="SDX64485.1"/>
    </source>
</evidence>
<dbReference type="InterPro" id="IPR025904">
    <property type="entry name" value="Tubulin-like"/>
</dbReference>
<feature type="coiled-coil region" evidence="1">
    <location>
        <begin position="511"/>
        <end position="598"/>
    </location>
</feature>
<dbReference type="GO" id="GO:0007017">
    <property type="term" value="P:microtubule-based process"/>
    <property type="evidence" value="ECO:0007669"/>
    <property type="project" value="InterPro"/>
</dbReference>
<gene>
    <name evidence="2" type="ORF">SAMN04487946_101509</name>
</gene>
<dbReference type="PROSITE" id="PS00227">
    <property type="entry name" value="TUBULIN"/>
    <property type="match status" value="1"/>
</dbReference>
<dbReference type="STRING" id="660517.SAMN04487946_101509"/>
<accession>A0A1H3DDI7</accession>
<dbReference type="AlphaFoldDB" id="A0A1H3DDI7"/>
<evidence type="ECO:0000313" key="3">
    <source>
        <dbReference type="Proteomes" id="UP000199170"/>
    </source>
</evidence>
<dbReference type="GO" id="GO:0005525">
    <property type="term" value="F:GTP binding"/>
    <property type="evidence" value="ECO:0007669"/>
    <property type="project" value="InterPro"/>
</dbReference>
<keyword evidence="3" id="KW-1185">Reference proteome</keyword>
<protein>
    <submittedName>
        <fullName evidence="2">Tubulin like</fullName>
    </submittedName>
</protein>
<dbReference type="SUPFAM" id="SSF52490">
    <property type="entry name" value="Tubulin nucleotide-binding domain-like"/>
    <property type="match status" value="1"/>
</dbReference>
<reference evidence="3" key="1">
    <citation type="submission" date="2016-10" db="EMBL/GenBank/DDBJ databases">
        <authorList>
            <person name="Varghese N."/>
            <person name="Submissions S."/>
        </authorList>
    </citation>
    <scope>NUCLEOTIDE SEQUENCE [LARGE SCALE GENOMIC DNA]</scope>
    <source>
        <strain evidence="3">CGMCC 1.10118</strain>
    </source>
</reference>
<name>A0A1H3DDI7_9EURY</name>
<keyword evidence="1" id="KW-0175">Coiled coil</keyword>
<evidence type="ECO:0000256" key="1">
    <source>
        <dbReference type="SAM" id="Coils"/>
    </source>
</evidence>
<dbReference type="InterPro" id="IPR036525">
    <property type="entry name" value="Tubulin/FtsZ_GTPase_sf"/>
</dbReference>
<sequence length="778" mass="84617">MPNGGAPLSPPRPATVTVLGIGEAGCRMLNAVTAAVDRTDPDPAFEYVAIDSRAEDLNALAPDRAETIGLDPPNRTFQMDIDTRGYLSDTDRLPANGGAARQRAIGRYYLDSDANFGAVYAALSAVFDRDDPETDRPEAPDGPAPHHVWVLSSLGGGTGSGAVPLILALLDEHAPSDTWLFGLGSVDLLTGFGEALVPSADKRVVYNTYTALRELRVLLGFADDHYPIDLPVDTDTPSLGTATLTLTQSPVHAYGLLPMPPEARADPDARAAVNRRAAELIVRSAREPDLLDVGPARKGAVGATLFSVDADGIEVPLEAISAYVDTRAEIDALDEQIDAHDAAAASLDAASRAVDRLRNRGTSGDVDELFVPRRALDVASDRAEGLSRPDASLTFDSAVAEVRDAFGEFPHADLAHDADVNPDPNAIATLLVAQEVHARLESALEEHPFPDRIDRLTHELTDDVGDALREDADPVDRWDRTLAPLLRQRESLLARTTDELLPIRLGRRRTLESEREQAATRRSELATLRDEYVQLRRVHDEAADERRDAETALRDALEALDERRREVRETLEHRRSQRQELEERREALREKLTAGTDGPYRQLPLENPDWIDPDLLEQLETVSDVTDAGVLDQRAVAEGAHAMLDRLEEPIQDRTPHETAVTPSSTLALSISEATFERLDDPALQLDAVPPLSTTLDRFESVSTLEEHGALSIDAVVTFEGIRLENSSVFGPLDEYYTAPDRSVGELFGTDLSDSPVADSVAYPELFEAAGAADETPD</sequence>
<dbReference type="Proteomes" id="UP000199170">
    <property type="component" value="Unassembled WGS sequence"/>
</dbReference>
<dbReference type="InterPro" id="IPR017975">
    <property type="entry name" value="Tubulin_CS"/>
</dbReference>
<dbReference type="Pfam" id="PF13809">
    <property type="entry name" value="Tubulin_2"/>
    <property type="match status" value="1"/>
</dbReference>
<organism evidence="2 3">
    <name type="scientific">Halobellus clavatus</name>
    <dbReference type="NCBI Taxonomy" id="660517"/>
    <lineage>
        <taxon>Archaea</taxon>
        <taxon>Methanobacteriati</taxon>
        <taxon>Methanobacteriota</taxon>
        <taxon>Stenosarchaea group</taxon>
        <taxon>Halobacteria</taxon>
        <taxon>Halobacteriales</taxon>
        <taxon>Haloferacaceae</taxon>
        <taxon>Halobellus</taxon>
    </lineage>
</organism>